<dbReference type="PANTHER" id="PTHR30399">
    <property type="entry name" value="UNCHARACTERIZED PROTEIN YGJP"/>
    <property type="match status" value="1"/>
</dbReference>
<keyword evidence="3" id="KW-1185">Reference proteome</keyword>
<dbReference type="OrthoDB" id="9795402at2"/>
<name>A0A1U7JIP0_9HYPH</name>
<protein>
    <submittedName>
        <fullName evidence="2">Zinc metallopeptidase</fullName>
    </submittedName>
</protein>
<accession>A0A1U7JIP0</accession>
<feature type="domain" description="YgjP-like metallopeptidase" evidence="1">
    <location>
        <begin position="40"/>
        <end position="234"/>
    </location>
</feature>
<sequence length="242" mass="27257">MIRDRKPLPDSITLALAERQVSVRLRRNARAKKYILRLPLESDSPVLTVPKGGTLATAQKFVQKQSGWIEERLASRTPRADLVPGSHVPFRGQRHFIESAGRLRGLVEVRHDGPDPVLVVPGEPQAVPRKLLKFFKDEARKDLECAVARHAGRVDRKVAAISIRDTRSRWGSCASNGRLSFSWRLVLAPPEILDYVAAHEVAHLVHMDHSERFWQVCFDLAPHTRQAQKWLKAHGAQLHAVG</sequence>
<dbReference type="STRING" id="197461.A3843_09235"/>
<evidence type="ECO:0000313" key="2">
    <source>
        <dbReference type="EMBL" id="OKL44552.1"/>
    </source>
</evidence>
<dbReference type="Gene3D" id="3.30.2010.10">
    <property type="entry name" value="Metalloproteases ('zincins'), catalytic domain"/>
    <property type="match status" value="1"/>
</dbReference>
<dbReference type="AlphaFoldDB" id="A0A1U7JIP0"/>
<gene>
    <name evidence="2" type="ORF">A3843_09235</name>
</gene>
<evidence type="ECO:0000259" key="1">
    <source>
        <dbReference type="Pfam" id="PF01863"/>
    </source>
</evidence>
<dbReference type="CDD" id="cd07344">
    <property type="entry name" value="M48_yhfN_like"/>
    <property type="match status" value="1"/>
</dbReference>
<evidence type="ECO:0000313" key="3">
    <source>
        <dbReference type="Proteomes" id="UP000185783"/>
    </source>
</evidence>
<proteinExistence type="predicted"/>
<dbReference type="Proteomes" id="UP000185783">
    <property type="component" value="Unassembled WGS sequence"/>
</dbReference>
<dbReference type="Pfam" id="PF01863">
    <property type="entry name" value="YgjP-like"/>
    <property type="match status" value="1"/>
</dbReference>
<comment type="caution">
    <text evidence="2">The sequence shown here is derived from an EMBL/GenBank/DDBJ whole genome shotgun (WGS) entry which is preliminary data.</text>
</comment>
<organism evidence="2 3">
    <name type="scientific">Pseudovibrio exalbescens</name>
    <dbReference type="NCBI Taxonomy" id="197461"/>
    <lineage>
        <taxon>Bacteria</taxon>
        <taxon>Pseudomonadati</taxon>
        <taxon>Pseudomonadota</taxon>
        <taxon>Alphaproteobacteria</taxon>
        <taxon>Hyphomicrobiales</taxon>
        <taxon>Stappiaceae</taxon>
        <taxon>Pseudovibrio</taxon>
    </lineage>
</organism>
<reference evidence="2 3" key="1">
    <citation type="submission" date="2016-03" db="EMBL/GenBank/DDBJ databases">
        <title>Genome sequence of Nesiotobacter sp. nov., a moderately halophilic alphaproteobacterium isolated from the Yellow Sea, China.</title>
        <authorList>
            <person name="Zhang G."/>
            <person name="Zhang R."/>
        </authorList>
    </citation>
    <scope>NUCLEOTIDE SEQUENCE [LARGE SCALE GENOMIC DNA]</scope>
    <source>
        <strain evidence="2 3">WB1-6</strain>
    </source>
</reference>
<dbReference type="PANTHER" id="PTHR30399:SF1">
    <property type="entry name" value="UTP PYROPHOSPHATASE"/>
    <property type="match status" value="1"/>
</dbReference>
<dbReference type="InterPro" id="IPR053136">
    <property type="entry name" value="UTP_pyrophosphatase-like"/>
</dbReference>
<dbReference type="InterPro" id="IPR002725">
    <property type="entry name" value="YgjP-like_metallopeptidase"/>
</dbReference>
<dbReference type="EMBL" id="LVVZ01000014">
    <property type="protein sequence ID" value="OKL44552.1"/>
    <property type="molecule type" value="Genomic_DNA"/>
</dbReference>